<keyword evidence="3" id="KW-1185">Reference proteome</keyword>
<reference evidence="2 3" key="1">
    <citation type="submission" date="2020-06" db="EMBL/GenBank/DDBJ databases">
        <title>Description of novel acetic acid bacteria.</title>
        <authorList>
            <person name="Sombolestani A."/>
        </authorList>
    </citation>
    <scope>NUCLEOTIDE SEQUENCE [LARGE SCALE GENOMIC DNA]</scope>
    <source>
        <strain evidence="2 3">LMG 27010</strain>
    </source>
</reference>
<name>A0A850PDD8_9PROT</name>
<accession>A0A850PDD8</accession>
<dbReference type="AlphaFoldDB" id="A0A850PDD8"/>
<feature type="signal peptide" evidence="1">
    <location>
        <begin position="1"/>
        <end position="24"/>
    </location>
</feature>
<gene>
    <name evidence="2" type="ORF">HUK82_15830</name>
</gene>
<feature type="chain" id="PRO_5032660706" description="Secreted protein" evidence="1">
    <location>
        <begin position="25"/>
        <end position="174"/>
    </location>
</feature>
<sequence>MNKIVVSLCAVALASVSVAPQVRAQDVSNAPVVAQGGQQGPQMSPQQQARFRAEMTQAAAFPLPQDFMPRMARTMTEIRASNIQPPDSSQLTLDQTIAQVQGIPGLAPVLSRNGFSAHDFIVGLTAFGMALAVVNPQGQLPPGMPTPSPANVALLRAHPDQVQMLMQVLGGQAQ</sequence>
<organism evidence="2 3">
    <name type="scientific">Ameyamaea chiangmaiensis</name>
    <dbReference type="NCBI Taxonomy" id="442969"/>
    <lineage>
        <taxon>Bacteria</taxon>
        <taxon>Pseudomonadati</taxon>
        <taxon>Pseudomonadota</taxon>
        <taxon>Alphaproteobacteria</taxon>
        <taxon>Acetobacterales</taxon>
        <taxon>Acetobacteraceae</taxon>
        <taxon>Ameyamaea</taxon>
    </lineage>
</organism>
<dbReference type="EMBL" id="JABXXR010000243">
    <property type="protein sequence ID" value="NVN42018.1"/>
    <property type="molecule type" value="Genomic_DNA"/>
</dbReference>
<evidence type="ECO:0008006" key="4">
    <source>
        <dbReference type="Google" id="ProtNLM"/>
    </source>
</evidence>
<comment type="caution">
    <text evidence="2">The sequence shown here is derived from an EMBL/GenBank/DDBJ whole genome shotgun (WGS) entry which is preliminary data.</text>
</comment>
<evidence type="ECO:0000313" key="3">
    <source>
        <dbReference type="Proteomes" id="UP000585665"/>
    </source>
</evidence>
<dbReference type="Proteomes" id="UP000585665">
    <property type="component" value="Unassembled WGS sequence"/>
</dbReference>
<proteinExistence type="predicted"/>
<evidence type="ECO:0000256" key="1">
    <source>
        <dbReference type="SAM" id="SignalP"/>
    </source>
</evidence>
<dbReference type="RefSeq" id="WP_176614855.1">
    <property type="nucleotide sequence ID" value="NZ_JABXXR010000243.1"/>
</dbReference>
<protein>
    <recommendedName>
        <fullName evidence="4">Secreted protein</fullName>
    </recommendedName>
</protein>
<keyword evidence="1" id="KW-0732">Signal</keyword>
<evidence type="ECO:0000313" key="2">
    <source>
        <dbReference type="EMBL" id="NVN42018.1"/>
    </source>
</evidence>